<protein>
    <submittedName>
        <fullName evidence="3">Protein kinase domain-containing protein</fullName>
    </submittedName>
</protein>
<dbReference type="Proteomes" id="UP000887574">
    <property type="component" value="Unplaced"/>
</dbReference>
<name>A0A915EQI9_9BILA</name>
<keyword evidence="2" id="KW-1185">Reference proteome</keyword>
<feature type="compositionally biased region" description="Polar residues" evidence="1">
    <location>
        <begin position="55"/>
        <end position="72"/>
    </location>
</feature>
<feature type="region of interest" description="Disordered" evidence="1">
    <location>
        <begin position="1"/>
        <end position="22"/>
    </location>
</feature>
<organism evidence="2 3">
    <name type="scientific">Ditylenchus dipsaci</name>
    <dbReference type="NCBI Taxonomy" id="166011"/>
    <lineage>
        <taxon>Eukaryota</taxon>
        <taxon>Metazoa</taxon>
        <taxon>Ecdysozoa</taxon>
        <taxon>Nematoda</taxon>
        <taxon>Chromadorea</taxon>
        <taxon>Rhabditida</taxon>
        <taxon>Tylenchina</taxon>
        <taxon>Tylenchomorpha</taxon>
        <taxon>Sphaerularioidea</taxon>
        <taxon>Anguinidae</taxon>
        <taxon>Anguininae</taxon>
        <taxon>Ditylenchus</taxon>
    </lineage>
</organism>
<sequence length="267" mass="30986">MFFGPLPEEKNAQTSENPAAVSSFSNNLKHSVNYISDNDPAHRQSHTAHLSQYQNPGRYIQPNQNKAASQPDPSHPFASIFDFLKSNSEIINSKYQQTKQIVQNTDESSKISEQNSKQSYTYEPQSTQAMTSMHNDKDLSPNDFEYEQAPTRMSALNRFFTKVRCIKKDNKTKRYMMKHIQVNGAKTKNELDVLEHLMSLKEQCHFVARLICYDKEPIEHVFEKNGQIFKYHRVVMELLDGQILDYMLGDLKHETNMETREKCHKST</sequence>
<evidence type="ECO:0000313" key="2">
    <source>
        <dbReference type="Proteomes" id="UP000887574"/>
    </source>
</evidence>
<proteinExistence type="predicted"/>
<evidence type="ECO:0000256" key="1">
    <source>
        <dbReference type="SAM" id="MobiDB-lite"/>
    </source>
</evidence>
<reference evidence="3" key="1">
    <citation type="submission" date="2022-11" db="UniProtKB">
        <authorList>
            <consortium name="WormBaseParasite"/>
        </authorList>
    </citation>
    <scope>IDENTIFICATION</scope>
</reference>
<accession>A0A915EQI9</accession>
<dbReference type="AlphaFoldDB" id="A0A915EQI9"/>
<dbReference type="WBParaSite" id="jg9351">
    <property type="protein sequence ID" value="jg9351"/>
    <property type="gene ID" value="jg9351"/>
</dbReference>
<evidence type="ECO:0000313" key="3">
    <source>
        <dbReference type="WBParaSite" id="jg9351"/>
    </source>
</evidence>
<feature type="compositionally biased region" description="Polar residues" evidence="1">
    <location>
        <begin position="12"/>
        <end position="22"/>
    </location>
</feature>
<feature type="region of interest" description="Disordered" evidence="1">
    <location>
        <begin position="55"/>
        <end position="75"/>
    </location>
</feature>